<organism evidence="1 2">
    <name type="scientific">Anaerotignum neopropionicum</name>
    <dbReference type="NCBI Taxonomy" id="36847"/>
    <lineage>
        <taxon>Bacteria</taxon>
        <taxon>Bacillati</taxon>
        <taxon>Bacillota</taxon>
        <taxon>Clostridia</taxon>
        <taxon>Lachnospirales</taxon>
        <taxon>Anaerotignaceae</taxon>
        <taxon>Anaerotignum</taxon>
    </lineage>
</organism>
<reference evidence="1 2" key="1">
    <citation type="submission" date="2016-01" db="EMBL/GenBank/DDBJ databases">
        <title>Genome sequence of Clostridium neopropionicum X4, DSM-3847.</title>
        <authorList>
            <person name="Poehlein A."/>
            <person name="Beck M.H."/>
            <person name="Bengelsdorf F.R."/>
            <person name="Daniel R."/>
            <person name="Duerre P."/>
        </authorList>
    </citation>
    <scope>NUCLEOTIDE SEQUENCE [LARGE SCALE GENOMIC DNA]</scope>
    <source>
        <strain evidence="1 2">DSM-3847</strain>
    </source>
</reference>
<dbReference type="RefSeq" id="WP_066089711.1">
    <property type="nucleotide sequence ID" value="NZ_LRVM01000010.1"/>
</dbReference>
<dbReference type="Gene3D" id="3.90.1010.10">
    <property type="match status" value="1"/>
</dbReference>
<gene>
    <name evidence="1" type="ORF">CLNEO_24920</name>
</gene>
<proteinExistence type="predicted"/>
<dbReference type="SUPFAM" id="SSF82649">
    <property type="entry name" value="SufE/NifU"/>
    <property type="match status" value="1"/>
</dbReference>
<evidence type="ECO:0008006" key="3">
    <source>
        <dbReference type="Google" id="ProtNLM"/>
    </source>
</evidence>
<dbReference type="STRING" id="36847.CLNEO_24920"/>
<dbReference type="EMBL" id="LRVM01000010">
    <property type="protein sequence ID" value="KXL52143.1"/>
    <property type="molecule type" value="Genomic_DNA"/>
</dbReference>
<comment type="caution">
    <text evidence="1">The sequence shown here is derived from an EMBL/GenBank/DDBJ whole genome shotgun (WGS) entry which is preliminary data.</text>
</comment>
<dbReference type="OrthoDB" id="9777570at2"/>
<evidence type="ECO:0000313" key="1">
    <source>
        <dbReference type="EMBL" id="KXL52143.1"/>
    </source>
</evidence>
<protein>
    <recommendedName>
        <fullName evidence="3">NIF system FeS cluster assembly NifU N-terminal domain-containing protein</fullName>
    </recommendedName>
</protein>
<dbReference type="AlphaFoldDB" id="A0A136WCA4"/>
<accession>A0A136WCA4</accession>
<evidence type="ECO:0000313" key="2">
    <source>
        <dbReference type="Proteomes" id="UP000070539"/>
    </source>
</evidence>
<dbReference type="Proteomes" id="UP000070539">
    <property type="component" value="Unassembled WGS sequence"/>
</dbReference>
<keyword evidence="2" id="KW-1185">Reference proteome</keyword>
<sequence length="230" mass="24724">MMYSKEVSDMCFVAKGADHGPAPIPEEGKWVQVKEIKDISGLTHGVGWCAPQQGACKLTLNIKNGIIEEALVETLGCSGMTHSAAMAAEILPGKTILEALNTDLVCDAINVAMRELFQQIVYGRSQTAFSEGGLPIGAGLEDLGKGLRSQVGTMFGTKAKGPRYLEMAEGYVTRLGLNAEKEIIGYEFLNLGKFTDALKNGIDANEAVEKAKGTYGQFDDAVNYIDPRKE</sequence>
<dbReference type="PATRIC" id="fig|36847.3.peg.2915"/>
<name>A0A136WCA4_9FIRM</name>